<keyword evidence="12 15" id="KW-0496">Mitochondrion</keyword>
<keyword evidence="13" id="KW-0472">Membrane</keyword>
<evidence type="ECO:0000256" key="4">
    <source>
        <dbReference type="ARBA" id="ARBA00022448"/>
    </source>
</evidence>
<dbReference type="PANTHER" id="PTHR33904">
    <property type="entry name" value="ESSENTIAL MCU REGULATOR, MITOCHONDRIAL"/>
    <property type="match status" value="1"/>
</dbReference>
<evidence type="ECO:0000256" key="14">
    <source>
        <dbReference type="ARBA" id="ARBA00031235"/>
    </source>
</evidence>
<evidence type="ECO:0000313" key="16">
    <source>
        <dbReference type="Ensembl" id="ENSDCDP00010047524.1"/>
    </source>
</evidence>
<reference evidence="16" key="3">
    <citation type="submission" date="2025-09" db="UniProtKB">
        <authorList>
            <consortium name="Ensembl"/>
        </authorList>
    </citation>
    <scope>IDENTIFICATION</scope>
</reference>
<comment type="subunit">
    <text evidence="15">Component of the uniplex complex. Interacts (via the transmembrane region) with MCU (via the first transmembrane region); the interaction is direct.</text>
</comment>
<protein>
    <recommendedName>
        <fullName evidence="3 15">Essential MCU regulator, mitochondrial</fullName>
    </recommendedName>
    <alternativeName>
        <fullName evidence="14 15">Single-pass membrane protein with aspartate-rich tail 1, mitochondrial</fullName>
    </alternativeName>
</protein>
<dbReference type="RefSeq" id="XP_028829279.1">
    <property type="nucleotide sequence ID" value="XM_028973446.1"/>
</dbReference>
<dbReference type="InterPro" id="IPR018782">
    <property type="entry name" value="MCU_reg"/>
</dbReference>
<sequence length="100" mass="10736">MASSVAASLCRLFLRRNTGRLNMASGLSSAGTSRIMVCRNAVSSTSGAILPKPDKVSFGLIRMVVVIVPFLYLGTQISKSFAALLEEHEIFVPSDDDDDD</sequence>
<keyword evidence="11 15" id="KW-0406">Ion transport</keyword>
<comment type="function">
    <text evidence="15">Essential regulatory subunit of the mitochondrial calcium uniporter complex (uniplex), a complex that mediates calcium uptake into mitochondria.</text>
</comment>
<evidence type="ECO:0000256" key="11">
    <source>
        <dbReference type="ARBA" id="ARBA00023065"/>
    </source>
</evidence>
<keyword evidence="4 15" id="KW-0813">Transport</keyword>
<evidence type="ECO:0000256" key="10">
    <source>
        <dbReference type="ARBA" id="ARBA00022989"/>
    </source>
</evidence>
<dbReference type="GO" id="GO:1990246">
    <property type="term" value="C:uniplex complex"/>
    <property type="evidence" value="ECO:0007669"/>
    <property type="project" value="UniProtKB-UniRule"/>
</dbReference>
<evidence type="ECO:0000256" key="6">
    <source>
        <dbReference type="ARBA" id="ARBA00022692"/>
    </source>
</evidence>
<proteinExistence type="inferred from homology"/>
<evidence type="ECO:0000256" key="12">
    <source>
        <dbReference type="ARBA" id="ARBA00023128"/>
    </source>
</evidence>
<evidence type="ECO:0000256" key="3">
    <source>
        <dbReference type="ARBA" id="ARBA00022180"/>
    </source>
</evidence>
<keyword evidence="10" id="KW-1133">Transmembrane helix</keyword>
<dbReference type="GeneTree" id="ENSGT00390000017489"/>
<keyword evidence="17" id="KW-1185">Reference proteome</keyword>
<accession>A0AAY4DQP2</accession>
<keyword evidence="6" id="KW-0812">Transmembrane</keyword>
<evidence type="ECO:0000256" key="5">
    <source>
        <dbReference type="ARBA" id="ARBA00022568"/>
    </source>
</evidence>
<dbReference type="AlphaFoldDB" id="A0AAY4DQP2"/>
<keyword evidence="7 15" id="KW-0999">Mitochondrion inner membrane</keyword>
<keyword evidence="5 15" id="KW-0109">Calcium transport</keyword>
<evidence type="ECO:0000256" key="8">
    <source>
        <dbReference type="ARBA" id="ARBA00022837"/>
    </source>
</evidence>
<reference evidence="16 17" key="1">
    <citation type="submission" date="2020-06" db="EMBL/GenBank/DDBJ databases">
        <authorList>
            <consortium name="Wellcome Sanger Institute Data Sharing"/>
        </authorList>
    </citation>
    <scope>NUCLEOTIDE SEQUENCE [LARGE SCALE GENOMIC DNA]</scope>
</reference>
<evidence type="ECO:0000256" key="9">
    <source>
        <dbReference type="ARBA" id="ARBA00022946"/>
    </source>
</evidence>
<keyword evidence="8 15" id="KW-0106">Calcium</keyword>
<evidence type="ECO:0000256" key="2">
    <source>
        <dbReference type="ARBA" id="ARBA00008958"/>
    </source>
</evidence>
<gene>
    <name evidence="16" type="primary">smdt1b</name>
</gene>
<comment type="subcellular location">
    <subcellularLocation>
        <location evidence="1 15">Mitochondrion inner membrane</location>
        <topology evidence="1 15">Single-pass membrane protein</topology>
    </subcellularLocation>
</comment>
<name>A0AAY4DQP2_9TELE</name>
<evidence type="ECO:0000256" key="15">
    <source>
        <dbReference type="RuleBase" id="RU369077"/>
    </source>
</evidence>
<dbReference type="Pfam" id="PF10161">
    <property type="entry name" value="DDDD"/>
    <property type="match status" value="1"/>
</dbReference>
<keyword evidence="9 15" id="KW-0809">Transit peptide</keyword>
<evidence type="ECO:0000256" key="7">
    <source>
        <dbReference type="ARBA" id="ARBA00022792"/>
    </source>
</evidence>
<reference evidence="16" key="2">
    <citation type="submission" date="2025-08" db="UniProtKB">
        <authorList>
            <consortium name="Ensembl"/>
        </authorList>
    </citation>
    <scope>IDENTIFICATION</scope>
</reference>
<dbReference type="PANTHER" id="PTHR33904:SF1">
    <property type="entry name" value="ESSENTIAL MCU REGULATOR, MITOCHONDRIAL"/>
    <property type="match status" value="1"/>
</dbReference>
<dbReference type="GeneID" id="114786377"/>
<dbReference type="Proteomes" id="UP000694580">
    <property type="component" value="Chromosome 3"/>
</dbReference>
<evidence type="ECO:0000256" key="13">
    <source>
        <dbReference type="ARBA" id="ARBA00023136"/>
    </source>
</evidence>
<comment type="similarity">
    <text evidence="2 15">Belongs to the SMDT1/EMRE family.</text>
</comment>
<evidence type="ECO:0000256" key="1">
    <source>
        <dbReference type="ARBA" id="ARBA00004434"/>
    </source>
</evidence>
<dbReference type="Ensembl" id="ENSDCDT00010057763.1">
    <property type="protein sequence ID" value="ENSDCDP00010047524.1"/>
    <property type="gene ID" value="ENSDCDG00010028754.1"/>
</dbReference>
<dbReference type="GO" id="GO:0051560">
    <property type="term" value="P:mitochondrial calcium ion homeostasis"/>
    <property type="evidence" value="ECO:0007669"/>
    <property type="project" value="UniProtKB-UniRule"/>
</dbReference>
<organism evidence="16 17">
    <name type="scientific">Denticeps clupeoides</name>
    <name type="common">denticle herring</name>
    <dbReference type="NCBI Taxonomy" id="299321"/>
    <lineage>
        <taxon>Eukaryota</taxon>
        <taxon>Metazoa</taxon>
        <taxon>Chordata</taxon>
        <taxon>Craniata</taxon>
        <taxon>Vertebrata</taxon>
        <taxon>Euteleostomi</taxon>
        <taxon>Actinopterygii</taxon>
        <taxon>Neopterygii</taxon>
        <taxon>Teleostei</taxon>
        <taxon>Clupei</taxon>
        <taxon>Clupeiformes</taxon>
        <taxon>Denticipitoidei</taxon>
        <taxon>Denticipitidae</taxon>
        <taxon>Denticeps</taxon>
    </lineage>
</organism>
<evidence type="ECO:0000313" key="17">
    <source>
        <dbReference type="Proteomes" id="UP000694580"/>
    </source>
</evidence>
<dbReference type="GO" id="GO:0036444">
    <property type="term" value="P:calcium import into the mitochondrion"/>
    <property type="evidence" value="ECO:0007669"/>
    <property type="project" value="UniProtKB-UniRule"/>
</dbReference>